<keyword evidence="2" id="KW-1003">Cell membrane</keyword>
<feature type="transmembrane region" description="Helical" evidence="10">
    <location>
        <begin position="90"/>
        <end position="109"/>
    </location>
</feature>
<dbReference type="GO" id="GO:0005886">
    <property type="term" value="C:plasma membrane"/>
    <property type="evidence" value="ECO:0007669"/>
    <property type="project" value="UniProtKB-SubCell"/>
</dbReference>
<evidence type="ECO:0000256" key="5">
    <source>
        <dbReference type="ARBA" id="ARBA00022725"/>
    </source>
</evidence>
<comment type="caution">
    <text evidence="10">Lacks conserved residue(s) required for the propagation of feature annotation.</text>
</comment>
<comment type="similarity">
    <text evidence="10">Belongs to the insect chemoreceptor superfamily. Heteromeric odorant receptor channel (TC 1.A.69) family.</text>
</comment>
<evidence type="ECO:0000256" key="10">
    <source>
        <dbReference type="RuleBase" id="RU351113"/>
    </source>
</evidence>
<dbReference type="GO" id="GO:0005549">
    <property type="term" value="F:odorant binding"/>
    <property type="evidence" value="ECO:0007669"/>
    <property type="project" value="InterPro"/>
</dbReference>
<comment type="subcellular location">
    <subcellularLocation>
        <location evidence="1 10">Cell membrane</location>
        <topology evidence="1 10">Multi-pass membrane protein</topology>
    </subcellularLocation>
</comment>
<proteinExistence type="evidence at transcript level"/>
<dbReference type="Pfam" id="PF02949">
    <property type="entry name" value="7tm_6"/>
    <property type="match status" value="1"/>
</dbReference>
<evidence type="ECO:0000256" key="6">
    <source>
        <dbReference type="ARBA" id="ARBA00022989"/>
    </source>
</evidence>
<evidence type="ECO:0000256" key="9">
    <source>
        <dbReference type="ARBA" id="ARBA00023224"/>
    </source>
</evidence>
<keyword evidence="5 10" id="KW-0552">Olfaction</keyword>
<sequence length="378" mass="43371">MLFYVCGFAVVICEYMMFKESIKDIGKFVSHIGMVLTHLAGIVKFCLLTIGHGKILKLMHVLQNKDYQYCSLEDSKPGEVLRKGQTVNNVIAYSTFVMYTLVGITGHISSVRNLNEQIKGDNFEGTNKTCYDFLPYMFYIPIPSETKWQCEMVFNLMDIGFALHAFVIAAHDGIFAGLLICLKSQLLIVCDVYKTIRQRSLKNMHLPENYTITNDMENPALENEMYRLLVHSMEHLKILLWVRDELEYIFTMVVLTQTVASLFILASNFYVASTILTASLEFFAKLEYTFCIFFQLSLICWFGDDITRASDLIKLSLYESDWLSSSPRFKHAMVLTMIRMQRPVFLSIGKFTPITLSTLVAVCRGSFSYFALFKSIQK</sequence>
<evidence type="ECO:0000256" key="3">
    <source>
        <dbReference type="ARBA" id="ARBA00022606"/>
    </source>
</evidence>
<dbReference type="PANTHER" id="PTHR21137">
    <property type="entry name" value="ODORANT RECEPTOR"/>
    <property type="match status" value="1"/>
</dbReference>
<protein>
    <recommendedName>
        <fullName evidence="10">Odorant receptor</fullName>
    </recommendedName>
</protein>
<feature type="transmembrane region" description="Helical" evidence="10">
    <location>
        <begin position="161"/>
        <end position="182"/>
    </location>
</feature>
<dbReference type="InterPro" id="IPR004117">
    <property type="entry name" value="7tm6_olfct_rcpt"/>
</dbReference>
<name>A0A0S3J2S0_9CUCU</name>
<dbReference type="EMBL" id="KT381543">
    <property type="protein sequence ID" value="ALR72549.1"/>
    <property type="molecule type" value="mRNA"/>
</dbReference>
<keyword evidence="3 10" id="KW-0716">Sensory transduction</keyword>
<dbReference type="GO" id="GO:0004984">
    <property type="term" value="F:olfactory receptor activity"/>
    <property type="evidence" value="ECO:0007669"/>
    <property type="project" value="InterPro"/>
</dbReference>
<dbReference type="PANTHER" id="PTHR21137:SF35">
    <property type="entry name" value="ODORANT RECEPTOR 19A-RELATED"/>
    <property type="match status" value="1"/>
</dbReference>
<evidence type="ECO:0000256" key="8">
    <source>
        <dbReference type="ARBA" id="ARBA00023170"/>
    </source>
</evidence>
<evidence type="ECO:0000256" key="4">
    <source>
        <dbReference type="ARBA" id="ARBA00022692"/>
    </source>
</evidence>
<keyword evidence="8 10" id="KW-0675">Receptor</keyword>
<evidence type="ECO:0000256" key="7">
    <source>
        <dbReference type="ARBA" id="ARBA00023136"/>
    </source>
</evidence>
<keyword evidence="7 10" id="KW-0472">Membrane</keyword>
<dbReference type="GO" id="GO:0007165">
    <property type="term" value="P:signal transduction"/>
    <property type="evidence" value="ECO:0007669"/>
    <property type="project" value="UniProtKB-KW"/>
</dbReference>
<evidence type="ECO:0000313" key="11">
    <source>
        <dbReference type="EMBL" id="ALR72549.1"/>
    </source>
</evidence>
<keyword evidence="6 10" id="KW-1133">Transmembrane helix</keyword>
<accession>A0A0S3J2S0</accession>
<evidence type="ECO:0000256" key="2">
    <source>
        <dbReference type="ARBA" id="ARBA00022475"/>
    </source>
</evidence>
<dbReference type="AlphaFoldDB" id="A0A0S3J2S0"/>
<feature type="transmembrane region" description="Helical" evidence="10">
    <location>
        <begin position="28"/>
        <end position="50"/>
    </location>
</feature>
<evidence type="ECO:0000256" key="1">
    <source>
        <dbReference type="ARBA" id="ARBA00004651"/>
    </source>
</evidence>
<organism evidence="11">
    <name type="scientific">Colaphellus bowringi</name>
    <dbReference type="NCBI Taxonomy" id="561076"/>
    <lineage>
        <taxon>Eukaryota</taxon>
        <taxon>Metazoa</taxon>
        <taxon>Ecdysozoa</taxon>
        <taxon>Arthropoda</taxon>
        <taxon>Hexapoda</taxon>
        <taxon>Insecta</taxon>
        <taxon>Pterygota</taxon>
        <taxon>Neoptera</taxon>
        <taxon>Endopterygota</taxon>
        <taxon>Coleoptera</taxon>
        <taxon>Polyphaga</taxon>
        <taxon>Cucujiformia</taxon>
        <taxon>Chrysomeloidea</taxon>
        <taxon>Chrysomelidae</taxon>
        <taxon>Chrysomelinae</taxon>
        <taxon>Chrysomelini</taxon>
        <taxon>Colaphellus</taxon>
    </lineage>
</organism>
<reference evidence="11" key="2">
    <citation type="submission" date="2015-08" db="EMBL/GenBank/DDBJ databases">
        <authorList>
            <person name="Babu N.S."/>
            <person name="Beckwith C.J."/>
            <person name="Beseler K.G."/>
            <person name="Brison A."/>
            <person name="Carone J.V."/>
            <person name="Caskin T.P."/>
            <person name="Diamond M."/>
            <person name="Durham M.E."/>
            <person name="Foxe J.M."/>
            <person name="Go M."/>
            <person name="Henderson B.A."/>
            <person name="Jones I.B."/>
            <person name="McGettigan J.A."/>
            <person name="Micheletti S.J."/>
            <person name="Nasrallah M.E."/>
            <person name="Ortiz D."/>
            <person name="Piller C.R."/>
            <person name="Privatt S.R."/>
            <person name="Schneider S.L."/>
            <person name="Sharp S."/>
            <person name="Smith T.C."/>
            <person name="Stanton J.D."/>
            <person name="Ullery H.E."/>
            <person name="Wilson R.J."/>
            <person name="Serrano M.G."/>
            <person name="Buck G."/>
            <person name="Lee V."/>
            <person name="Wang Y."/>
            <person name="Carvalho R."/>
            <person name="Voegtly L."/>
            <person name="Shi R."/>
            <person name="Duckworth R."/>
            <person name="Johnson A."/>
            <person name="Loviza R."/>
            <person name="Walstead R."/>
            <person name="Shah Z."/>
            <person name="Kiflezghi M."/>
            <person name="Wade K."/>
            <person name="Ball S.L."/>
            <person name="Bradley K.W."/>
            <person name="Asai D.J."/>
            <person name="Bowman C.A."/>
            <person name="Russell D.A."/>
            <person name="Pope W.H."/>
            <person name="Jacobs-Sera D."/>
            <person name="Hendrix R.W."/>
            <person name="Hatfull G.F."/>
        </authorList>
    </citation>
    <scope>NUCLEOTIDE SEQUENCE</scope>
</reference>
<keyword evidence="9 10" id="KW-0807">Transducer</keyword>
<feature type="transmembrane region" description="Helical" evidence="10">
    <location>
        <begin position="248"/>
        <end position="270"/>
    </location>
</feature>
<keyword evidence="4 10" id="KW-0812">Transmembrane</keyword>
<reference evidence="11" key="1">
    <citation type="journal article" date="2015" name="BMC Genomics">
        <title>Candidate chemosensory genes identified in Colaphellus bowringi by antennal transcriptome analysis.</title>
        <authorList>
            <person name="Li X.M."/>
            <person name="Zhu X.Y."/>
            <person name="Wang Z.Q."/>
            <person name="Wang Y."/>
            <person name="He P."/>
            <person name="Chen G."/>
            <person name="Sun L."/>
            <person name="Deng D.G."/>
            <person name="Zhang Y.N."/>
        </authorList>
    </citation>
    <scope>NUCLEOTIDE SEQUENCE</scope>
</reference>